<organism evidence="2 3">
    <name type="scientific">Streptomyces durbertensis</name>
    <dbReference type="NCBI Taxonomy" id="2448886"/>
    <lineage>
        <taxon>Bacteria</taxon>
        <taxon>Bacillati</taxon>
        <taxon>Actinomycetota</taxon>
        <taxon>Actinomycetes</taxon>
        <taxon>Kitasatosporales</taxon>
        <taxon>Streptomycetaceae</taxon>
        <taxon>Streptomyces</taxon>
    </lineage>
</organism>
<dbReference type="Gene3D" id="3.30.200.20">
    <property type="entry name" value="Phosphorylase Kinase, domain 1"/>
    <property type="match status" value="1"/>
</dbReference>
<gene>
    <name evidence="2" type="ORF">GL263_15335</name>
</gene>
<dbReference type="InterPro" id="IPR011009">
    <property type="entry name" value="Kinase-like_dom_sf"/>
</dbReference>
<name>A0ABR6EI40_9ACTN</name>
<dbReference type="Pfam" id="PF01636">
    <property type="entry name" value="APH"/>
    <property type="match status" value="1"/>
</dbReference>
<sequence>MPTPIAADATAALTTAYNVTDARLTRVPAGQVTINYQAQTADGHKLFVKQYTPDADLSDEAAAIAQTQLAERHGVPVAHVLLTTEGQTIARTGRGAISVWEWVAGVTVDSGLNAAQQTETGRTLGAIHRAFAQHPASAETPHRFHAWRSRDLSKLHVAVDGLLRTINESPRAEWDDFDVQAAHTLAERQKMLHRMPELRDELPDLSCQVLHGDYSAVNLLFDGDQLAAVLDFRPPEPFPIAYELGRIAFDPRSVALTDNWITAGRTLVAAYLQENPSITEADVRFCARVQLITLVTSLYGVKQHYQGGGLLQDDLDAFWLLRHKAAQRLLEHLGEAEEALAHTFAQT</sequence>
<dbReference type="SUPFAM" id="SSF56112">
    <property type="entry name" value="Protein kinase-like (PK-like)"/>
    <property type="match status" value="1"/>
</dbReference>
<feature type="domain" description="Aminoglycoside phosphotransferase" evidence="1">
    <location>
        <begin position="25"/>
        <end position="260"/>
    </location>
</feature>
<reference evidence="3" key="1">
    <citation type="journal article" date="2020" name="Syst. Appl. Microbiol.">
        <title>Streptomyces alkaliterrae sp. nov., isolated from an alkaline soil, and emended descriptions of Streptomyces alkaliphilus, Streptomyces calidiresistens and Streptomyces durbertensis.</title>
        <authorList>
            <person name="Swiecimska M."/>
            <person name="Golinska P."/>
            <person name="Nouioui I."/>
            <person name="Wypij M."/>
            <person name="Rai M."/>
            <person name="Sangal V."/>
            <person name="Goodfellow M."/>
        </authorList>
    </citation>
    <scope>NUCLEOTIDE SEQUENCE [LARGE SCALE GENOMIC DNA]</scope>
    <source>
        <strain evidence="3">DSM 104538</strain>
    </source>
</reference>
<dbReference type="RefSeq" id="WP_182856269.1">
    <property type="nucleotide sequence ID" value="NZ_WMLF01000212.1"/>
</dbReference>
<proteinExistence type="predicted"/>
<dbReference type="Proteomes" id="UP000766698">
    <property type="component" value="Unassembled WGS sequence"/>
</dbReference>
<evidence type="ECO:0000313" key="3">
    <source>
        <dbReference type="Proteomes" id="UP000766698"/>
    </source>
</evidence>
<protein>
    <submittedName>
        <fullName evidence="2">Phosphotransferase</fullName>
    </submittedName>
</protein>
<dbReference type="Gene3D" id="3.90.1200.10">
    <property type="match status" value="1"/>
</dbReference>
<dbReference type="EMBL" id="WMLF01000212">
    <property type="protein sequence ID" value="MBB1244928.1"/>
    <property type="molecule type" value="Genomic_DNA"/>
</dbReference>
<keyword evidence="3" id="KW-1185">Reference proteome</keyword>
<comment type="caution">
    <text evidence="2">The sequence shown here is derived from an EMBL/GenBank/DDBJ whole genome shotgun (WGS) entry which is preliminary data.</text>
</comment>
<evidence type="ECO:0000313" key="2">
    <source>
        <dbReference type="EMBL" id="MBB1244928.1"/>
    </source>
</evidence>
<accession>A0ABR6EI40</accession>
<dbReference type="InterPro" id="IPR002575">
    <property type="entry name" value="Aminoglycoside_PTrfase"/>
</dbReference>
<evidence type="ECO:0000259" key="1">
    <source>
        <dbReference type="Pfam" id="PF01636"/>
    </source>
</evidence>